<protein>
    <submittedName>
        <fullName evidence="3">Uncharacterized protein</fullName>
    </submittedName>
</protein>
<feature type="compositionally biased region" description="Basic residues" evidence="1">
    <location>
        <begin position="82"/>
        <end position="95"/>
    </location>
</feature>
<sequence length="507" mass="54135">MTFINPPAANQATLLFTFVISASSLVPLLALLILVMKRKRPPPTASDHEDQRSSVEDTPSTTASDNGESFKSDRAPRIQPPPRKRRKAIPRRMLHMKNNMTVWGDRWLPAIQPSTAGSQQGEIDASGMYTISKSPPPAHRTTPLPLSPVVMTSSSASPNPHPLSSDFKSGDDDAPPPFDPPSLDGMFLFGGDTFGLSGGDSLAQLAGLDEGLSYCTFQENPPVFDFKAEVPSSLSHSTYNASPSIPPPSYFSTPCTGHFSDPMAAMDLSLASFSSGLDNSQYPVPGAGSFSDWIPPLTAQSTLPLDNIAHFMDGLPCNSSLSYSSPSQNASDFPTAVWKTGGIQYPRGSNAAMPMVAGHSAPPMYTSLGSPYLAMAEGSYSPVYHRTGSGSPMALYSGHPTQHYSHAGSLSPLVTRTTSSGSLASMYSMDNHSPISRRSSESMMFSRPMSGYSDYGDVDYNYSSPHSGIFTASPGSVSSIYGGGNESSYPVTRNIPLPFHNSPYPNW</sequence>
<feature type="compositionally biased region" description="Basic and acidic residues" evidence="1">
    <location>
        <begin position="46"/>
        <end position="55"/>
    </location>
</feature>
<accession>A0AAD7NQA5</accession>
<proteinExistence type="predicted"/>
<dbReference type="EMBL" id="JARJLG010000022">
    <property type="protein sequence ID" value="KAJ7771018.1"/>
    <property type="molecule type" value="Genomic_DNA"/>
</dbReference>
<evidence type="ECO:0000256" key="2">
    <source>
        <dbReference type="SAM" id="Phobius"/>
    </source>
</evidence>
<reference evidence="3" key="1">
    <citation type="submission" date="2023-03" db="EMBL/GenBank/DDBJ databases">
        <title>Massive genome expansion in bonnet fungi (Mycena s.s.) driven by repeated elements and novel gene families across ecological guilds.</title>
        <authorList>
            <consortium name="Lawrence Berkeley National Laboratory"/>
            <person name="Harder C.B."/>
            <person name="Miyauchi S."/>
            <person name="Viragh M."/>
            <person name="Kuo A."/>
            <person name="Thoen E."/>
            <person name="Andreopoulos B."/>
            <person name="Lu D."/>
            <person name="Skrede I."/>
            <person name="Drula E."/>
            <person name="Henrissat B."/>
            <person name="Morin E."/>
            <person name="Kohler A."/>
            <person name="Barry K."/>
            <person name="LaButti K."/>
            <person name="Morin E."/>
            <person name="Salamov A."/>
            <person name="Lipzen A."/>
            <person name="Mereny Z."/>
            <person name="Hegedus B."/>
            <person name="Baldrian P."/>
            <person name="Stursova M."/>
            <person name="Weitz H."/>
            <person name="Taylor A."/>
            <person name="Grigoriev I.V."/>
            <person name="Nagy L.G."/>
            <person name="Martin F."/>
            <person name="Kauserud H."/>
        </authorList>
    </citation>
    <scope>NUCLEOTIDE SEQUENCE</scope>
    <source>
        <strain evidence="3">CBHHK188m</strain>
    </source>
</reference>
<feature type="region of interest" description="Disordered" evidence="1">
    <location>
        <begin position="40"/>
        <end position="95"/>
    </location>
</feature>
<comment type="caution">
    <text evidence="3">The sequence shown here is derived from an EMBL/GenBank/DDBJ whole genome shotgun (WGS) entry which is preliminary data.</text>
</comment>
<keyword evidence="2" id="KW-0472">Membrane</keyword>
<feature type="transmembrane region" description="Helical" evidence="2">
    <location>
        <begin position="12"/>
        <end position="35"/>
    </location>
</feature>
<keyword evidence="2" id="KW-1133">Transmembrane helix</keyword>
<feature type="compositionally biased region" description="Polar residues" evidence="1">
    <location>
        <begin position="56"/>
        <end position="67"/>
    </location>
</feature>
<gene>
    <name evidence="3" type="ORF">DFH07DRAFT_238817</name>
</gene>
<organism evidence="3 4">
    <name type="scientific">Mycena maculata</name>
    <dbReference type="NCBI Taxonomy" id="230809"/>
    <lineage>
        <taxon>Eukaryota</taxon>
        <taxon>Fungi</taxon>
        <taxon>Dikarya</taxon>
        <taxon>Basidiomycota</taxon>
        <taxon>Agaricomycotina</taxon>
        <taxon>Agaricomycetes</taxon>
        <taxon>Agaricomycetidae</taxon>
        <taxon>Agaricales</taxon>
        <taxon>Marasmiineae</taxon>
        <taxon>Mycenaceae</taxon>
        <taxon>Mycena</taxon>
    </lineage>
</organism>
<dbReference type="AlphaFoldDB" id="A0AAD7NQA5"/>
<dbReference type="Proteomes" id="UP001215280">
    <property type="component" value="Unassembled WGS sequence"/>
</dbReference>
<evidence type="ECO:0000313" key="3">
    <source>
        <dbReference type="EMBL" id="KAJ7771018.1"/>
    </source>
</evidence>
<evidence type="ECO:0000313" key="4">
    <source>
        <dbReference type="Proteomes" id="UP001215280"/>
    </source>
</evidence>
<keyword evidence="2" id="KW-0812">Transmembrane</keyword>
<name>A0AAD7NQA5_9AGAR</name>
<keyword evidence="4" id="KW-1185">Reference proteome</keyword>
<feature type="region of interest" description="Disordered" evidence="1">
    <location>
        <begin position="131"/>
        <end position="180"/>
    </location>
</feature>
<evidence type="ECO:0000256" key="1">
    <source>
        <dbReference type="SAM" id="MobiDB-lite"/>
    </source>
</evidence>